<keyword evidence="2" id="KW-1185">Reference proteome</keyword>
<dbReference type="GeneID" id="34558102"/>
<evidence type="ECO:0000313" key="1">
    <source>
        <dbReference type="EMBL" id="OHE99809.1"/>
    </source>
</evidence>
<dbReference type="OrthoDB" id="10525051at2759"/>
<accession>A0A1G4BEB5</accession>
<comment type="caution">
    <text evidence="1">The sequence shown here is derived from an EMBL/GenBank/DDBJ whole genome shotgun (WGS) entry which is preliminary data.</text>
</comment>
<reference evidence="1 2" key="1">
    <citation type="submission" date="2016-09" db="EMBL/GenBank/DDBJ databases">
        <authorList>
            <person name="Capua I."/>
            <person name="De Benedictis P."/>
            <person name="Joannis T."/>
            <person name="Lombin L.H."/>
            <person name="Cattoli G."/>
        </authorList>
    </citation>
    <scope>NUCLEOTIDE SEQUENCE [LARGE SCALE GENOMIC DNA]</scope>
    <source>
        <strain evidence="1 2">IMI 309357</strain>
    </source>
</reference>
<dbReference type="AlphaFoldDB" id="A0A1G4BEB5"/>
<proteinExistence type="predicted"/>
<sequence length="297" mass="32474">MDNLHCLYLVGSNRQSLGSSPPTAPLPAVGRRLCPPVRRPRLSPSLAPPGFFWARLTPIQDAGACDKPAPLHPDFTISLGDIAIAVAFVCPSTPALCLLELSTTQGTLFTSSDFRYPPQQPIATPRRAPSVSYAIPLRAPANRLDLSVGTACLPLKLLGALQTSDGPSFGAKSQRLPEPQFPWRIPNAALEAKAVFISIITKVSDLFSAAHKLRRWRLASVSQDDFFSYFITTARSIRLSVGSSNIRRIYVVYAATVTWPRMMRTAAGTSQRETLTLLLSPLLEMLYKWNLISNSDV</sequence>
<gene>
    <name evidence="1" type="ORF">CORC01_04945</name>
</gene>
<dbReference type="EMBL" id="MJBS01000033">
    <property type="protein sequence ID" value="OHE99809.1"/>
    <property type="molecule type" value="Genomic_DNA"/>
</dbReference>
<dbReference type="RefSeq" id="XP_022476954.1">
    <property type="nucleotide sequence ID" value="XM_022616592.1"/>
</dbReference>
<evidence type="ECO:0000313" key="2">
    <source>
        <dbReference type="Proteomes" id="UP000176998"/>
    </source>
</evidence>
<organism evidence="1 2">
    <name type="scientific">Colletotrichum orchidophilum</name>
    <dbReference type="NCBI Taxonomy" id="1209926"/>
    <lineage>
        <taxon>Eukaryota</taxon>
        <taxon>Fungi</taxon>
        <taxon>Dikarya</taxon>
        <taxon>Ascomycota</taxon>
        <taxon>Pezizomycotina</taxon>
        <taxon>Sordariomycetes</taxon>
        <taxon>Hypocreomycetidae</taxon>
        <taxon>Glomerellales</taxon>
        <taxon>Glomerellaceae</taxon>
        <taxon>Colletotrichum</taxon>
    </lineage>
</organism>
<name>A0A1G4BEB5_9PEZI</name>
<dbReference type="Proteomes" id="UP000176998">
    <property type="component" value="Unassembled WGS sequence"/>
</dbReference>
<protein>
    <submittedName>
        <fullName evidence="1">Uncharacterized protein</fullName>
    </submittedName>
</protein>